<keyword evidence="3" id="KW-0256">Endoplasmic reticulum</keyword>
<name>A0A8H7V3B6_9FUNG</name>
<feature type="transmembrane region" description="Helical" evidence="8">
    <location>
        <begin position="99"/>
        <end position="119"/>
    </location>
</feature>
<feature type="transmembrane region" description="Helical" evidence="8">
    <location>
        <begin position="293"/>
        <end position="312"/>
    </location>
</feature>
<evidence type="ECO:0000256" key="3">
    <source>
        <dbReference type="ARBA" id="ARBA00022824"/>
    </source>
</evidence>
<gene>
    <name evidence="9" type="ORF">INT46_009346</name>
</gene>
<dbReference type="Pfam" id="PF06775">
    <property type="entry name" value="Seipin"/>
    <property type="match status" value="1"/>
</dbReference>
<keyword evidence="6 8" id="KW-0472">Membrane</keyword>
<dbReference type="PANTHER" id="PTHR21212:SF0">
    <property type="entry name" value="SEIPIN"/>
    <property type="match status" value="1"/>
</dbReference>
<comment type="subcellular location">
    <subcellularLocation>
        <location evidence="1">Endoplasmic reticulum membrane</location>
        <topology evidence="1">Multi-pass membrane protein</topology>
    </subcellularLocation>
</comment>
<protein>
    <recommendedName>
        <fullName evidence="11">Seipin</fullName>
    </recommendedName>
</protein>
<evidence type="ECO:0000256" key="2">
    <source>
        <dbReference type="ARBA" id="ARBA00022692"/>
    </source>
</evidence>
<evidence type="ECO:0000256" key="5">
    <source>
        <dbReference type="ARBA" id="ARBA00023098"/>
    </source>
</evidence>
<dbReference type="PANTHER" id="PTHR21212">
    <property type="entry name" value="BERNARDINELLI-SEIP CONGENITAL LIPODYSTROPHY 2 HOMOLOG BSCL2 PROTEIN"/>
    <property type="match status" value="1"/>
</dbReference>
<feature type="compositionally biased region" description="Acidic residues" evidence="7">
    <location>
        <begin position="362"/>
        <end position="374"/>
    </location>
</feature>
<feature type="region of interest" description="Disordered" evidence="7">
    <location>
        <begin position="1"/>
        <end position="44"/>
    </location>
</feature>
<reference evidence="9" key="1">
    <citation type="submission" date="2020-12" db="EMBL/GenBank/DDBJ databases">
        <title>Metabolic potential, ecology and presence of endohyphal bacteria is reflected in genomic diversity of Mucoromycotina.</title>
        <authorList>
            <person name="Muszewska A."/>
            <person name="Okrasinska A."/>
            <person name="Steczkiewicz K."/>
            <person name="Drgas O."/>
            <person name="Orlowska M."/>
            <person name="Perlinska-Lenart U."/>
            <person name="Aleksandrzak-Piekarczyk T."/>
            <person name="Szatraj K."/>
            <person name="Zielenkiewicz U."/>
            <person name="Pilsyk S."/>
            <person name="Malc E."/>
            <person name="Mieczkowski P."/>
            <person name="Kruszewska J.S."/>
            <person name="Biernat P."/>
            <person name="Pawlowska J."/>
        </authorList>
    </citation>
    <scope>NUCLEOTIDE SEQUENCE</scope>
    <source>
        <strain evidence="9">CBS 226.32</strain>
    </source>
</reference>
<feature type="compositionally biased region" description="Acidic residues" evidence="7">
    <location>
        <begin position="30"/>
        <end position="44"/>
    </location>
</feature>
<dbReference type="GO" id="GO:0005789">
    <property type="term" value="C:endoplasmic reticulum membrane"/>
    <property type="evidence" value="ECO:0007669"/>
    <property type="project" value="UniProtKB-SubCell"/>
</dbReference>
<keyword evidence="2 8" id="KW-0812">Transmembrane</keyword>
<sequence>MSRAYSDTDDYSEQDVNPGFHVVPSSSQYDPEEEEEDNDEELEELIIPEKVDEEEQEPLPPIEWHPAVLMVAKFIKTLLSPIVKIVFAPQTQRAIVKSLVILIVVAWIILTSFTAYLTFYQRYIPKTAHIEPIYFQYTDIQRPQGKVYFKGPNPIMPLRHEQAYDVSVQLHVPTSDINFDLGNFMVHVELQTKNGTILAESSRPAILRYQSYAQRILHVMAKALPLLIGWTEESQHINVVLLESFIEKKATPITQAHVTLSSSKLQVYDARISVIADFRGLRYYMYHRRVSTAFVFILLFTMIEVICAMAAWKMFGKNLWDKLHEAFSIDEVAIAATIENSVQDGNTVDDGRSSAVVSQYNTEEEDEDGYLTEE</sequence>
<evidence type="ECO:0000256" key="7">
    <source>
        <dbReference type="SAM" id="MobiDB-lite"/>
    </source>
</evidence>
<dbReference type="CDD" id="cd23995">
    <property type="entry name" value="Seipin_BSCL2_like"/>
    <property type="match status" value="1"/>
</dbReference>
<evidence type="ECO:0000313" key="10">
    <source>
        <dbReference type="Proteomes" id="UP000650833"/>
    </source>
</evidence>
<accession>A0A8H7V3B6</accession>
<keyword evidence="10" id="KW-1185">Reference proteome</keyword>
<organism evidence="9 10">
    <name type="scientific">Mucor plumbeus</name>
    <dbReference type="NCBI Taxonomy" id="97098"/>
    <lineage>
        <taxon>Eukaryota</taxon>
        <taxon>Fungi</taxon>
        <taxon>Fungi incertae sedis</taxon>
        <taxon>Mucoromycota</taxon>
        <taxon>Mucoromycotina</taxon>
        <taxon>Mucoromycetes</taxon>
        <taxon>Mucorales</taxon>
        <taxon>Mucorineae</taxon>
        <taxon>Mucoraceae</taxon>
        <taxon>Mucor</taxon>
    </lineage>
</organism>
<feature type="region of interest" description="Disordered" evidence="7">
    <location>
        <begin position="345"/>
        <end position="374"/>
    </location>
</feature>
<evidence type="ECO:0000256" key="4">
    <source>
        <dbReference type="ARBA" id="ARBA00022989"/>
    </source>
</evidence>
<dbReference type="GO" id="GO:0006629">
    <property type="term" value="P:lipid metabolic process"/>
    <property type="evidence" value="ECO:0007669"/>
    <property type="project" value="UniProtKB-KW"/>
</dbReference>
<evidence type="ECO:0000256" key="1">
    <source>
        <dbReference type="ARBA" id="ARBA00004477"/>
    </source>
</evidence>
<proteinExistence type="predicted"/>
<dbReference type="OrthoDB" id="3990054at2759"/>
<dbReference type="Proteomes" id="UP000650833">
    <property type="component" value="Unassembled WGS sequence"/>
</dbReference>
<keyword evidence="4 8" id="KW-1133">Transmembrane helix</keyword>
<comment type="caution">
    <text evidence="9">The sequence shown here is derived from an EMBL/GenBank/DDBJ whole genome shotgun (WGS) entry which is preliminary data.</text>
</comment>
<evidence type="ECO:0008006" key="11">
    <source>
        <dbReference type="Google" id="ProtNLM"/>
    </source>
</evidence>
<evidence type="ECO:0000256" key="6">
    <source>
        <dbReference type="ARBA" id="ARBA00023136"/>
    </source>
</evidence>
<evidence type="ECO:0000256" key="8">
    <source>
        <dbReference type="SAM" id="Phobius"/>
    </source>
</evidence>
<keyword evidence="5" id="KW-0443">Lipid metabolism</keyword>
<dbReference type="GO" id="GO:0140042">
    <property type="term" value="P:lipid droplet formation"/>
    <property type="evidence" value="ECO:0007669"/>
    <property type="project" value="UniProtKB-ARBA"/>
</dbReference>
<dbReference type="InterPro" id="IPR009617">
    <property type="entry name" value="Seipin"/>
</dbReference>
<evidence type="ECO:0000313" key="9">
    <source>
        <dbReference type="EMBL" id="KAG2199854.1"/>
    </source>
</evidence>
<dbReference type="AlphaFoldDB" id="A0A8H7V3B6"/>
<dbReference type="EMBL" id="JAEPRC010000335">
    <property type="protein sequence ID" value="KAG2199854.1"/>
    <property type="molecule type" value="Genomic_DNA"/>
</dbReference>